<keyword evidence="2" id="KW-1185">Reference proteome</keyword>
<protein>
    <submittedName>
        <fullName evidence="1">Uncharacterized protein</fullName>
    </submittedName>
</protein>
<evidence type="ECO:0000313" key="2">
    <source>
        <dbReference type="Proteomes" id="UP000502823"/>
    </source>
</evidence>
<dbReference type="AlphaFoldDB" id="A0A6L2PBH7"/>
<reference evidence="2" key="1">
    <citation type="submission" date="2020-01" db="EMBL/GenBank/DDBJ databases">
        <title>Draft genome sequence of the Termite Coptotermes fromosanus.</title>
        <authorList>
            <person name="Itakura S."/>
            <person name="Yosikawa Y."/>
            <person name="Umezawa K."/>
        </authorList>
    </citation>
    <scope>NUCLEOTIDE SEQUENCE [LARGE SCALE GENOMIC DNA]</scope>
</reference>
<name>A0A6L2PBH7_COPFO</name>
<sequence length="106" mass="12036">MQLHTLHYSWDCSALYVYHPVSNGYILIQCLPEKENARQNTRGSIVCQEVVPLQPPSGFSDGQELSEAECDREAVSGRENMAALPLFRHEELEQELSTLVKRFVTV</sequence>
<gene>
    <name evidence="1" type="ORF">Cfor_02797</name>
</gene>
<accession>A0A6L2PBH7</accession>
<evidence type="ECO:0000313" key="1">
    <source>
        <dbReference type="EMBL" id="GFG29839.1"/>
    </source>
</evidence>
<dbReference type="Proteomes" id="UP000502823">
    <property type="component" value="Unassembled WGS sequence"/>
</dbReference>
<dbReference type="InParanoid" id="A0A6L2PBH7"/>
<dbReference type="OrthoDB" id="5969272at2759"/>
<proteinExistence type="predicted"/>
<organism evidence="1 2">
    <name type="scientific">Coptotermes formosanus</name>
    <name type="common">Formosan subterranean termite</name>
    <dbReference type="NCBI Taxonomy" id="36987"/>
    <lineage>
        <taxon>Eukaryota</taxon>
        <taxon>Metazoa</taxon>
        <taxon>Ecdysozoa</taxon>
        <taxon>Arthropoda</taxon>
        <taxon>Hexapoda</taxon>
        <taxon>Insecta</taxon>
        <taxon>Pterygota</taxon>
        <taxon>Neoptera</taxon>
        <taxon>Polyneoptera</taxon>
        <taxon>Dictyoptera</taxon>
        <taxon>Blattodea</taxon>
        <taxon>Blattoidea</taxon>
        <taxon>Termitoidae</taxon>
        <taxon>Rhinotermitidae</taxon>
        <taxon>Coptotermes</taxon>
    </lineage>
</organism>
<dbReference type="EMBL" id="BLKM01010328">
    <property type="protein sequence ID" value="GFG29839.1"/>
    <property type="molecule type" value="Genomic_DNA"/>
</dbReference>
<comment type="caution">
    <text evidence="1">The sequence shown here is derived from an EMBL/GenBank/DDBJ whole genome shotgun (WGS) entry which is preliminary data.</text>
</comment>